<dbReference type="Gene3D" id="3.30.70.3290">
    <property type="match status" value="1"/>
</dbReference>
<evidence type="ECO:0000256" key="5">
    <source>
        <dbReference type="ARBA" id="ARBA00023002"/>
    </source>
</evidence>
<dbReference type="SMART" id="SM00829">
    <property type="entry name" value="PKS_ER"/>
    <property type="match status" value="1"/>
</dbReference>
<dbReference type="GO" id="GO:0016491">
    <property type="term" value="F:oxidoreductase activity"/>
    <property type="evidence" value="ECO:0007669"/>
    <property type="project" value="UniProtKB-KW"/>
</dbReference>
<keyword evidence="4" id="KW-0521">NADP</keyword>
<reference evidence="10 11" key="1">
    <citation type="journal article" date="2021" name="Elife">
        <title>Chloroplast acquisition without the gene transfer in kleptoplastic sea slugs, Plakobranchus ocellatus.</title>
        <authorList>
            <person name="Maeda T."/>
            <person name="Takahashi S."/>
            <person name="Yoshida T."/>
            <person name="Shimamura S."/>
            <person name="Takaki Y."/>
            <person name="Nagai Y."/>
            <person name="Toyoda A."/>
            <person name="Suzuki Y."/>
            <person name="Arimoto A."/>
            <person name="Ishii H."/>
            <person name="Satoh N."/>
            <person name="Nishiyama T."/>
            <person name="Hasebe M."/>
            <person name="Maruyama T."/>
            <person name="Minagawa J."/>
            <person name="Obokata J."/>
            <person name="Shigenobu S."/>
        </authorList>
    </citation>
    <scope>NUCLEOTIDE SEQUENCE [LARGE SCALE GENOMIC DNA]</scope>
</reference>
<dbReference type="Gene3D" id="3.10.129.110">
    <property type="entry name" value="Polyketide synthase dehydratase"/>
    <property type="match status" value="1"/>
</dbReference>
<keyword evidence="7" id="KW-0275">Fatty acid biosynthesis</keyword>
<feature type="domain" description="Enoyl reductase (ER)" evidence="9">
    <location>
        <begin position="421"/>
        <end position="638"/>
    </location>
</feature>
<keyword evidence="6" id="KW-0443">Lipid metabolism</keyword>
<dbReference type="Pfam" id="PF21089">
    <property type="entry name" value="PKS_DH_N"/>
    <property type="match status" value="1"/>
</dbReference>
<keyword evidence="11" id="KW-1185">Reference proteome</keyword>
<evidence type="ECO:0000256" key="1">
    <source>
        <dbReference type="ARBA" id="ARBA00022450"/>
    </source>
</evidence>
<dbReference type="InterPro" id="IPR020843">
    <property type="entry name" value="ER"/>
</dbReference>
<evidence type="ECO:0000313" key="10">
    <source>
        <dbReference type="EMBL" id="GFR86532.1"/>
    </source>
</evidence>
<sequence length="639" mass="71054">MIPHPKPRSSKWISTCFEGEGLTLPVAQTASTEYFLSNSNNPVYFHQAVLQIPRGAIVLEIGARALLSSVVKRTMQNELTPLALMKQDHDDNIGFCLANLGKCYLQGVDLNPLALHPKVQFPVPLETPMLSSTLSKMWDHSVTWPAPKYSDYCHSGDTTDFKVDIAQGKQFSKMADHEVDGEPVLPETAYVYFTWKALAKKLRTEISFLPVEFKDVRFLKRTTLSTEAPVTLKVRVSVESGMFEVCNMGGELVCTGRVYQSPINPDAQPGLVENRTSHSNCRVQDFNTLDKKGFYRVHKSPGYRRRGSYQNVARATVDFSEFTLDWEGDWICFLDAMVQAAMCALVPKNSQEDIRLRLAGLGRLTIDPCSMHERNDGVKSIELRAVVDHKENKLCCRSTMIQHLQAVHEMVSCTQQAPVDGTYCFIPHSNDLPNNTTPNHVKALYSSEVTLLGRDASGFLGDGRRVMAALPAACRTQADVSERLVVNVPDQWTLEQAATVPTAYSAAYYLCEMKSRLRPGDTILVMDMLHPVGQAVARLARHKALNVIGAVQNDSCKSLIVNNFPEFPPHKVICRDGKSAWIRLVAELAGEQGVDMIVSTLTPADSRDSLTALNKEGTFLCVGDHAMDDFRNRELGKLM</sequence>
<dbReference type="PANTHER" id="PTHR43775:SF7">
    <property type="entry name" value="FATTY ACID SYNTHASE"/>
    <property type="match status" value="1"/>
</dbReference>
<name>A0AAV4GLA0_9GAST</name>
<accession>A0AAV4GLA0</accession>
<evidence type="ECO:0000256" key="3">
    <source>
        <dbReference type="ARBA" id="ARBA00022832"/>
    </source>
</evidence>
<dbReference type="InterPro" id="IPR049552">
    <property type="entry name" value="PKS_DH_N"/>
</dbReference>
<evidence type="ECO:0000259" key="9">
    <source>
        <dbReference type="SMART" id="SM00829"/>
    </source>
</evidence>
<dbReference type="Proteomes" id="UP000762676">
    <property type="component" value="Unassembled WGS sequence"/>
</dbReference>
<dbReference type="InterPro" id="IPR050091">
    <property type="entry name" value="PKS_NRPS_Biosynth_Enz"/>
</dbReference>
<dbReference type="InterPro" id="IPR042104">
    <property type="entry name" value="PKS_dehydratase_sf"/>
</dbReference>
<evidence type="ECO:0000256" key="4">
    <source>
        <dbReference type="ARBA" id="ARBA00022857"/>
    </source>
</evidence>
<evidence type="ECO:0000256" key="6">
    <source>
        <dbReference type="ARBA" id="ARBA00023098"/>
    </source>
</evidence>
<evidence type="ECO:0000256" key="2">
    <source>
        <dbReference type="ARBA" id="ARBA00022516"/>
    </source>
</evidence>
<keyword evidence="5" id="KW-0560">Oxidoreductase</keyword>
<evidence type="ECO:0000256" key="7">
    <source>
        <dbReference type="ARBA" id="ARBA00023160"/>
    </source>
</evidence>
<dbReference type="SUPFAM" id="SSF51735">
    <property type="entry name" value="NAD(P)-binding Rossmann-fold domains"/>
    <property type="match status" value="1"/>
</dbReference>
<dbReference type="GO" id="GO:0006633">
    <property type="term" value="P:fatty acid biosynthetic process"/>
    <property type="evidence" value="ECO:0007669"/>
    <property type="project" value="UniProtKB-KW"/>
</dbReference>
<evidence type="ECO:0000313" key="11">
    <source>
        <dbReference type="Proteomes" id="UP000762676"/>
    </source>
</evidence>
<dbReference type="AlphaFoldDB" id="A0AAV4GLA0"/>
<evidence type="ECO:0000256" key="8">
    <source>
        <dbReference type="ARBA" id="ARBA00023268"/>
    </source>
</evidence>
<keyword evidence="2" id="KW-0444">Lipid biosynthesis</keyword>
<gene>
    <name evidence="10" type="ORF">ElyMa_000723000</name>
</gene>
<keyword evidence="1" id="KW-0596">Phosphopantetheine</keyword>
<dbReference type="GO" id="GO:0004312">
    <property type="term" value="F:fatty acid synthase activity"/>
    <property type="evidence" value="ECO:0007669"/>
    <property type="project" value="TreeGrafter"/>
</dbReference>
<dbReference type="InterPro" id="IPR036291">
    <property type="entry name" value="NAD(P)-bd_dom_sf"/>
</dbReference>
<dbReference type="InterPro" id="IPR001227">
    <property type="entry name" value="Ac_transferase_dom_sf"/>
</dbReference>
<dbReference type="Gene3D" id="3.40.366.10">
    <property type="entry name" value="Malonyl-Coenzyme A Acyl Carrier Protein, domain 2"/>
    <property type="match status" value="1"/>
</dbReference>
<protein>
    <submittedName>
        <fullName evidence="10">Fatty acid synthase</fullName>
    </submittedName>
</protein>
<proteinExistence type="predicted"/>
<dbReference type="EMBL" id="BMAT01001480">
    <property type="protein sequence ID" value="GFR86532.1"/>
    <property type="molecule type" value="Genomic_DNA"/>
</dbReference>
<dbReference type="PANTHER" id="PTHR43775">
    <property type="entry name" value="FATTY ACID SYNTHASE"/>
    <property type="match status" value="1"/>
</dbReference>
<comment type="caution">
    <text evidence="10">The sequence shown here is derived from an EMBL/GenBank/DDBJ whole genome shotgun (WGS) entry which is preliminary data.</text>
</comment>
<dbReference type="Gene3D" id="3.90.180.10">
    <property type="entry name" value="Medium-chain alcohol dehydrogenases, catalytic domain"/>
    <property type="match status" value="1"/>
</dbReference>
<organism evidence="10 11">
    <name type="scientific">Elysia marginata</name>
    <dbReference type="NCBI Taxonomy" id="1093978"/>
    <lineage>
        <taxon>Eukaryota</taxon>
        <taxon>Metazoa</taxon>
        <taxon>Spiralia</taxon>
        <taxon>Lophotrochozoa</taxon>
        <taxon>Mollusca</taxon>
        <taxon>Gastropoda</taxon>
        <taxon>Heterobranchia</taxon>
        <taxon>Euthyneura</taxon>
        <taxon>Panpulmonata</taxon>
        <taxon>Sacoglossa</taxon>
        <taxon>Placobranchoidea</taxon>
        <taxon>Plakobranchidae</taxon>
        <taxon>Elysia</taxon>
    </lineage>
</organism>
<keyword evidence="8" id="KW-0511">Multifunctional enzyme</keyword>
<keyword evidence="3" id="KW-0276">Fatty acid metabolism</keyword>